<dbReference type="SMART" id="SM00304">
    <property type="entry name" value="HAMP"/>
    <property type="match status" value="1"/>
</dbReference>
<dbReference type="PROSITE" id="PS50885">
    <property type="entry name" value="HAMP"/>
    <property type="match status" value="1"/>
</dbReference>
<comment type="similarity">
    <text evidence="3">Belongs to the methyl-accepting chemotaxis (MCP) protein family.</text>
</comment>
<protein>
    <submittedName>
        <fullName evidence="10">MCP four helix bundle domain-containing protein</fullName>
    </submittedName>
</protein>
<feature type="compositionally biased region" description="Basic and acidic residues" evidence="6">
    <location>
        <begin position="543"/>
        <end position="554"/>
    </location>
</feature>
<dbReference type="FunFam" id="1.10.287.950:FF:000001">
    <property type="entry name" value="Methyl-accepting chemotaxis sensory transducer"/>
    <property type="match status" value="1"/>
</dbReference>
<dbReference type="Pfam" id="PF00015">
    <property type="entry name" value="MCPsignal"/>
    <property type="match status" value="1"/>
</dbReference>
<reference evidence="10 11" key="1">
    <citation type="submission" date="2021-05" db="EMBL/GenBank/DDBJ databases">
        <title>A Polyphasic approach of four new species of the genus Ohtaekwangia: Ohtaekwangia histidinii sp. nov., Ohtaekwangia cretensis sp. nov., Ohtaekwangia indiensis sp. nov., Ohtaekwangia reichenbachii sp. nov. from diverse environment.</title>
        <authorList>
            <person name="Octaviana S."/>
        </authorList>
    </citation>
    <scope>NUCLEOTIDE SEQUENCE [LARGE SCALE GENOMIC DNA]</scope>
    <source>
        <strain evidence="10 11">PWU4</strain>
    </source>
</reference>
<evidence type="ECO:0000313" key="11">
    <source>
        <dbReference type="Proteomes" id="UP001319200"/>
    </source>
</evidence>
<proteinExistence type="inferred from homology"/>
<dbReference type="RefSeq" id="WP_254164569.1">
    <property type="nucleotide sequence ID" value="NZ_JAHESF010000015.1"/>
</dbReference>
<evidence type="ECO:0000256" key="5">
    <source>
        <dbReference type="SAM" id="Coils"/>
    </source>
</evidence>
<dbReference type="EMBL" id="JAHESF010000015">
    <property type="protein sequence ID" value="MBT1698424.1"/>
    <property type="molecule type" value="Genomic_DNA"/>
</dbReference>
<dbReference type="CDD" id="cd11386">
    <property type="entry name" value="MCP_signal"/>
    <property type="match status" value="1"/>
</dbReference>
<keyword evidence="11" id="KW-1185">Reference proteome</keyword>
<feature type="coiled-coil region" evidence="5">
    <location>
        <begin position="75"/>
        <end position="102"/>
    </location>
</feature>
<keyword evidence="7" id="KW-0472">Membrane</keyword>
<dbReference type="PANTHER" id="PTHR43531">
    <property type="entry name" value="PROTEIN ICFG"/>
    <property type="match status" value="1"/>
</dbReference>
<dbReference type="GO" id="GO:0007165">
    <property type="term" value="P:signal transduction"/>
    <property type="evidence" value="ECO:0007669"/>
    <property type="project" value="UniProtKB-KW"/>
</dbReference>
<keyword evidence="4" id="KW-0807">Transducer</keyword>
<dbReference type="SUPFAM" id="SSF58104">
    <property type="entry name" value="Methyl-accepting chemotaxis protein (MCP) signaling domain"/>
    <property type="match status" value="1"/>
</dbReference>
<evidence type="ECO:0000256" key="4">
    <source>
        <dbReference type="PROSITE-ProRule" id="PRU00284"/>
    </source>
</evidence>
<keyword evidence="5" id="KW-0175">Coiled coil</keyword>
<name>A0AAP2GJW3_9BACT</name>
<dbReference type="CDD" id="cd06225">
    <property type="entry name" value="HAMP"/>
    <property type="match status" value="1"/>
</dbReference>
<dbReference type="InterPro" id="IPR051310">
    <property type="entry name" value="MCP_chemotaxis"/>
</dbReference>
<keyword evidence="7" id="KW-0812">Transmembrane</keyword>
<evidence type="ECO:0000256" key="7">
    <source>
        <dbReference type="SAM" id="Phobius"/>
    </source>
</evidence>
<dbReference type="InterPro" id="IPR004090">
    <property type="entry name" value="Chemotax_Me-accpt_rcpt"/>
</dbReference>
<evidence type="ECO:0000259" key="9">
    <source>
        <dbReference type="PROSITE" id="PS50885"/>
    </source>
</evidence>
<dbReference type="GO" id="GO:0004888">
    <property type="term" value="F:transmembrane signaling receptor activity"/>
    <property type="evidence" value="ECO:0007669"/>
    <property type="project" value="InterPro"/>
</dbReference>
<evidence type="ECO:0000256" key="6">
    <source>
        <dbReference type="SAM" id="MobiDB-lite"/>
    </source>
</evidence>
<feature type="domain" description="Methyl-accepting transducer" evidence="8">
    <location>
        <begin position="268"/>
        <end position="483"/>
    </location>
</feature>
<dbReference type="GO" id="GO:0005886">
    <property type="term" value="C:plasma membrane"/>
    <property type="evidence" value="ECO:0007669"/>
    <property type="project" value="TreeGrafter"/>
</dbReference>
<sequence>MKLNIKTRLVAAFAVLILLSAAIFYMGNTNSASLNDQLNTIVDSNVKRIMLASKNAEDIQFITKREKELILTGQVEEVQEYANLIENKNQELQERVELLRSISDEKGVEILESFSAKWNDYLKVYARIKSLSVKNTDSTQAEAYTLSRTEGREAAMGAVASMSQILKKNEKALADAKLQADQNYEKARMNMIILLCTAVVIACVVAYWIIASISKSISQAKSAIKSISEGDLTIEIVNASQDEVGELLDHLRNMVEKLKEVLMFVSTASDHIFSASTQMSATSQQMSQGSQEQAASAEEISSSMEEMVSNIQQNTDNAQQTEKTALKAASDIQEGSKSVNQTVDSMKKIAEKITIIGEIARQTNLLALNAAVEAARAGDQGKGFAVVAAEVRKLAERSQAAASEINELSGSSVSIADKSGKLLDQIVPNIQNTAKLVQEISAASLEQNSGAEQVNNAIQQFNQVIQQNASASEEMATGAEELSSQAEHLREAISFFKVGKDHGAGKKITQRRRPAPVAAIKTAPRSQGKHGVVLDLSNGNGSDHLDNDYEKYSG</sequence>
<keyword evidence="7" id="KW-1133">Transmembrane helix</keyword>
<dbReference type="PROSITE" id="PS50111">
    <property type="entry name" value="CHEMOTAXIS_TRANSDUC_2"/>
    <property type="match status" value="1"/>
</dbReference>
<dbReference type="InterPro" id="IPR004089">
    <property type="entry name" value="MCPsignal_dom"/>
</dbReference>
<dbReference type="InterPro" id="IPR024478">
    <property type="entry name" value="HlyB_4HB_MCP"/>
</dbReference>
<dbReference type="PANTHER" id="PTHR43531:SF11">
    <property type="entry name" value="METHYL-ACCEPTING CHEMOTAXIS PROTEIN 3"/>
    <property type="match status" value="1"/>
</dbReference>
<dbReference type="PRINTS" id="PR00260">
    <property type="entry name" value="CHEMTRNSDUCR"/>
</dbReference>
<evidence type="ECO:0000256" key="2">
    <source>
        <dbReference type="ARBA" id="ARBA00022500"/>
    </source>
</evidence>
<evidence type="ECO:0000313" key="10">
    <source>
        <dbReference type="EMBL" id="MBT1698424.1"/>
    </source>
</evidence>
<evidence type="ECO:0000259" key="8">
    <source>
        <dbReference type="PROSITE" id="PS50111"/>
    </source>
</evidence>
<accession>A0AAP2GJW3</accession>
<evidence type="ECO:0000256" key="1">
    <source>
        <dbReference type="ARBA" id="ARBA00004370"/>
    </source>
</evidence>
<dbReference type="AlphaFoldDB" id="A0AAP2GJW3"/>
<comment type="subcellular location">
    <subcellularLocation>
        <location evidence="1">Membrane</location>
    </subcellularLocation>
</comment>
<dbReference type="InterPro" id="IPR003660">
    <property type="entry name" value="HAMP_dom"/>
</dbReference>
<organism evidence="10 11">
    <name type="scientific">Chryseosolibacter histidini</name>
    <dbReference type="NCBI Taxonomy" id="2782349"/>
    <lineage>
        <taxon>Bacteria</taxon>
        <taxon>Pseudomonadati</taxon>
        <taxon>Bacteroidota</taxon>
        <taxon>Cytophagia</taxon>
        <taxon>Cytophagales</taxon>
        <taxon>Chryseotaleaceae</taxon>
        <taxon>Chryseosolibacter</taxon>
    </lineage>
</organism>
<feature type="domain" description="HAMP" evidence="9">
    <location>
        <begin position="211"/>
        <end position="263"/>
    </location>
</feature>
<dbReference type="Pfam" id="PF00672">
    <property type="entry name" value="HAMP"/>
    <property type="match status" value="1"/>
</dbReference>
<feature type="region of interest" description="Disordered" evidence="6">
    <location>
        <begin position="504"/>
        <end position="554"/>
    </location>
</feature>
<dbReference type="Gene3D" id="1.10.287.950">
    <property type="entry name" value="Methyl-accepting chemotaxis protein"/>
    <property type="match status" value="1"/>
</dbReference>
<feature type="region of interest" description="Disordered" evidence="6">
    <location>
        <begin position="283"/>
        <end position="302"/>
    </location>
</feature>
<dbReference type="Pfam" id="PF12729">
    <property type="entry name" value="4HB_MCP_1"/>
    <property type="match status" value="1"/>
</dbReference>
<dbReference type="GO" id="GO:0006935">
    <property type="term" value="P:chemotaxis"/>
    <property type="evidence" value="ECO:0007669"/>
    <property type="project" value="UniProtKB-KW"/>
</dbReference>
<comment type="caution">
    <text evidence="10">The sequence shown here is derived from an EMBL/GenBank/DDBJ whole genome shotgun (WGS) entry which is preliminary data.</text>
</comment>
<dbReference type="SMART" id="SM00283">
    <property type="entry name" value="MA"/>
    <property type="match status" value="1"/>
</dbReference>
<keyword evidence="2" id="KW-0145">Chemotaxis</keyword>
<evidence type="ECO:0000256" key="3">
    <source>
        <dbReference type="ARBA" id="ARBA00029447"/>
    </source>
</evidence>
<feature type="transmembrane region" description="Helical" evidence="7">
    <location>
        <begin position="191"/>
        <end position="211"/>
    </location>
</feature>
<gene>
    <name evidence="10" type="ORF">KK083_16155</name>
</gene>
<dbReference type="Proteomes" id="UP001319200">
    <property type="component" value="Unassembled WGS sequence"/>
</dbReference>